<keyword evidence="2" id="KW-1185">Reference proteome</keyword>
<name>A0A5N5IT78_9FLAO</name>
<evidence type="ECO:0000313" key="1">
    <source>
        <dbReference type="EMBL" id="KAB5491762.1"/>
    </source>
</evidence>
<evidence type="ECO:0000313" key="2">
    <source>
        <dbReference type="Proteomes" id="UP000319204"/>
    </source>
</evidence>
<accession>A0A5N5IT78</accession>
<dbReference type="AlphaFoldDB" id="A0A5N5IT78"/>
<gene>
    <name evidence="1" type="ORF">FOT42_002080</name>
</gene>
<proteinExistence type="predicted"/>
<sequence length="80" mass="9256">MSLRPNDLLPLLSYFEECHEGDLLSFTQWLDKAIYMFHYLPADAFSATERQNVCHVLMELKGAVMDIHVAQQAKCFPLRP</sequence>
<dbReference type="OrthoDB" id="1451632at2"/>
<comment type="caution">
    <text evidence="1">The sequence shown here is derived from an EMBL/GenBank/DDBJ whole genome shotgun (WGS) entry which is preliminary data.</text>
</comment>
<organism evidence="1 2">
    <name type="scientific">Flagellimonas hadalis</name>
    <dbReference type="NCBI Taxonomy" id="2597517"/>
    <lineage>
        <taxon>Bacteria</taxon>
        <taxon>Pseudomonadati</taxon>
        <taxon>Bacteroidota</taxon>
        <taxon>Flavobacteriia</taxon>
        <taxon>Flavobacteriales</taxon>
        <taxon>Flavobacteriaceae</taxon>
        <taxon>Flagellimonas</taxon>
    </lineage>
</organism>
<reference evidence="1" key="1">
    <citation type="submission" date="2019-10" db="EMBL/GenBank/DDBJ databases">
        <title>Muricauda hadale sp. nov., a piezophilic bacterium isolated from hadopelagic water of the Mariana Trench.</title>
        <authorList>
            <person name="Wei Y."/>
        </authorList>
    </citation>
    <scope>NUCLEOTIDE SEQUENCE [LARGE SCALE GENOMIC DNA]</scope>
    <source>
        <strain evidence="1">MT-229</strain>
    </source>
</reference>
<dbReference type="RefSeq" id="WP_151888909.1">
    <property type="nucleotide sequence ID" value="NZ_VNIK02000001.1"/>
</dbReference>
<protein>
    <submittedName>
        <fullName evidence="1">Uncharacterized protein</fullName>
    </submittedName>
</protein>
<dbReference type="EMBL" id="VNIK02000001">
    <property type="protein sequence ID" value="KAB5491762.1"/>
    <property type="molecule type" value="Genomic_DNA"/>
</dbReference>
<dbReference type="Proteomes" id="UP000319204">
    <property type="component" value="Unassembled WGS sequence"/>
</dbReference>